<organism evidence="1">
    <name type="scientific">marine sediment metagenome</name>
    <dbReference type="NCBI Taxonomy" id="412755"/>
    <lineage>
        <taxon>unclassified sequences</taxon>
        <taxon>metagenomes</taxon>
        <taxon>ecological metagenomes</taxon>
    </lineage>
</organism>
<protein>
    <submittedName>
        <fullName evidence="1">Uncharacterized protein</fullName>
    </submittedName>
</protein>
<accession>X1TKF7</accession>
<feature type="non-terminal residue" evidence="1">
    <location>
        <position position="1"/>
    </location>
</feature>
<reference evidence="1" key="1">
    <citation type="journal article" date="2014" name="Front. Microbiol.">
        <title>High frequency of phylogenetically diverse reductive dehalogenase-homologous genes in deep subseafloor sedimentary metagenomes.</title>
        <authorList>
            <person name="Kawai M."/>
            <person name="Futagami T."/>
            <person name="Toyoda A."/>
            <person name="Takaki Y."/>
            <person name="Nishi S."/>
            <person name="Hori S."/>
            <person name="Arai W."/>
            <person name="Tsubouchi T."/>
            <person name="Morono Y."/>
            <person name="Uchiyama I."/>
            <person name="Ito T."/>
            <person name="Fujiyama A."/>
            <person name="Inagaki F."/>
            <person name="Takami H."/>
        </authorList>
    </citation>
    <scope>NUCLEOTIDE SEQUENCE</scope>
    <source>
        <strain evidence="1">Expedition CK06-06</strain>
    </source>
</reference>
<sequence>LQEKLKIVDATHIIADVAIPNTVELLREGRKKNSSSNQEREKEIEDSFRKILFRARTSSKLNQGRFSQRASFVN</sequence>
<proteinExistence type="predicted"/>
<name>X1TKF7_9ZZZZ</name>
<gene>
    <name evidence="1" type="ORF">S12H4_43162</name>
</gene>
<comment type="caution">
    <text evidence="1">The sequence shown here is derived from an EMBL/GenBank/DDBJ whole genome shotgun (WGS) entry which is preliminary data.</text>
</comment>
<evidence type="ECO:0000313" key="1">
    <source>
        <dbReference type="EMBL" id="GAJ05764.1"/>
    </source>
</evidence>
<dbReference type="AlphaFoldDB" id="X1TKF7"/>
<dbReference type="EMBL" id="BARW01026465">
    <property type="protein sequence ID" value="GAJ05764.1"/>
    <property type="molecule type" value="Genomic_DNA"/>
</dbReference>